<comment type="subcellular location">
    <subcellularLocation>
        <location evidence="1">Membrane</location>
        <topology evidence="1">Multi-pass membrane protein</topology>
    </subcellularLocation>
</comment>
<dbReference type="Pfam" id="PF01957">
    <property type="entry name" value="NfeD"/>
    <property type="match status" value="1"/>
</dbReference>
<organism evidence="8 9">
    <name type="scientific">Methylacidiphilum kamchatkense Kam1</name>
    <dbReference type="NCBI Taxonomy" id="1202785"/>
    <lineage>
        <taxon>Bacteria</taxon>
        <taxon>Pseudomonadati</taxon>
        <taxon>Verrucomicrobiota</taxon>
        <taxon>Methylacidiphilae</taxon>
        <taxon>Methylacidiphilales</taxon>
        <taxon>Methylacidiphilaceae</taxon>
        <taxon>Methylacidiphilum (ex Ratnadevi et al. 2023)</taxon>
    </lineage>
</organism>
<evidence type="ECO:0000256" key="3">
    <source>
        <dbReference type="ARBA" id="ARBA00022989"/>
    </source>
</evidence>
<dbReference type="InterPro" id="IPR052165">
    <property type="entry name" value="Membrane_assoc_protease"/>
</dbReference>
<feature type="domain" description="NfeD integral membrane" evidence="7">
    <location>
        <begin position="1"/>
        <end position="121"/>
    </location>
</feature>
<dbReference type="RefSeq" id="WP_172616746.1">
    <property type="nucleotide sequence ID" value="NZ_CP037899.1"/>
</dbReference>
<dbReference type="SUPFAM" id="SSF141322">
    <property type="entry name" value="NfeD domain-like"/>
    <property type="match status" value="1"/>
</dbReference>
<evidence type="ECO:0000259" key="6">
    <source>
        <dbReference type="Pfam" id="PF01957"/>
    </source>
</evidence>
<evidence type="ECO:0000256" key="2">
    <source>
        <dbReference type="ARBA" id="ARBA00022692"/>
    </source>
</evidence>
<name>A0A516TJB7_9BACT</name>
<feature type="transmembrane region" description="Helical" evidence="5">
    <location>
        <begin position="45"/>
        <end position="62"/>
    </location>
</feature>
<accession>A0A516TJB7</accession>
<sequence>MTLGLLLAYLELQTGGIALGILSLFCFCLYFLGHYLAGLSGFEPFFLFLFGVSLVLAEVFFFPGLVIPTLIGLFMVVIAILSASAEKLPTENVGSWFTRMKEGLISLTIALVSAFLLIFAFSRFIPKRVSIAWNKEPQQKNEQTNELFVGMEGQAVTVLRPSGLGRFNGKVVDVVSLGEFISEGTPIRIVRVEGIRIVVEAVDGKS</sequence>
<evidence type="ECO:0000256" key="4">
    <source>
        <dbReference type="ARBA" id="ARBA00023136"/>
    </source>
</evidence>
<evidence type="ECO:0000259" key="7">
    <source>
        <dbReference type="Pfam" id="PF24961"/>
    </source>
</evidence>
<dbReference type="InterPro" id="IPR002810">
    <property type="entry name" value="NfeD-like_C"/>
</dbReference>
<dbReference type="PANTHER" id="PTHR33507">
    <property type="entry name" value="INNER MEMBRANE PROTEIN YBBJ"/>
    <property type="match status" value="1"/>
</dbReference>
<keyword evidence="4 5" id="KW-0472">Membrane</keyword>
<gene>
    <name evidence="8" type="ORF">kam1_91</name>
</gene>
<feature type="transmembrane region" description="Helical" evidence="5">
    <location>
        <begin position="69"/>
        <end position="85"/>
    </location>
</feature>
<feature type="domain" description="NfeD-like C-terminal" evidence="6">
    <location>
        <begin position="146"/>
        <end position="200"/>
    </location>
</feature>
<dbReference type="InterPro" id="IPR056739">
    <property type="entry name" value="NfeD_membrane"/>
</dbReference>
<dbReference type="InterPro" id="IPR012340">
    <property type="entry name" value="NA-bd_OB-fold"/>
</dbReference>
<dbReference type="GO" id="GO:0005886">
    <property type="term" value="C:plasma membrane"/>
    <property type="evidence" value="ECO:0007669"/>
    <property type="project" value="TreeGrafter"/>
</dbReference>
<dbReference type="Proteomes" id="UP000315925">
    <property type="component" value="Chromosome"/>
</dbReference>
<dbReference type="Gene3D" id="2.40.50.140">
    <property type="entry name" value="Nucleic acid-binding proteins"/>
    <property type="match status" value="1"/>
</dbReference>
<feature type="transmembrane region" description="Helical" evidence="5">
    <location>
        <begin position="12"/>
        <end position="33"/>
    </location>
</feature>
<evidence type="ECO:0000256" key="1">
    <source>
        <dbReference type="ARBA" id="ARBA00004141"/>
    </source>
</evidence>
<proteinExistence type="predicted"/>
<dbReference type="EMBL" id="CP037899">
    <property type="protein sequence ID" value="QDQ41350.1"/>
    <property type="molecule type" value="Genomic_DNA"/>
</dbReference>
<evidence type="ECO:0000313" key="9">
    <source>
        <dbReference type="Proteomes" id="UP000315925"/>
    </source>
</evidence>
<keyword evidence="3 5" id="KW-1133">Transmembrane helix</keyword>
<protein>
    <submittedName>
        <fullName evidence="8">NfeD-like partner-binding protein</fullName>
    </submittedName>
</protein>
<evidence type="ECO:0000313" key="8">
    <source>
        <dbReference type="EMBL" id="QDQ41350.1"/>
    </source>
</evidence>
<dbReference type="KEGG" id="mkc:kam1_91"/>
<dbReference type="AlphaFoldDB" id="A0A516TJB7"/>
<keyword evidence="2 5" id="KW-0812">Transmembrane</keyword>
<reference evidence="9" key="1">
    <citation type="submission" date="2019-03" db="EMBL/GenBank/DDBJ databases">
        <title>Complete genome of Methylacidiphilum kamchatkense Kam1.</title>
        <authorList>
            <person name="Kruse T."/>
            <person name="Murarilal Ratnadevi C."/>
            <person name="Erikstad H.-A."/>
            <person name="Birkeland N.-K."/>
        </authorList>
    </citation>
    <scope>NUCLEOTIDE SEQUENCE [LARGE SCALE GENOMIC DNA]</scope>
    <source>
        <strain evidence="9">kam1</strain>
    </source>
</reference>
<dbReference type="Pfam" id="PF24961">
    <property type="entry name" value="NfeD_membrane"/>
    <property type="match status" value="1"/>
</dbReference>
<dbReference type="PANTHER" id="PTHR33507:SF3">
    <property type="entry name" value="INNER MEMBRANE PROTEIN YBBJ"/>
    <property type="match status" value="1"/>
</dbReference>
<evidence type="ECO:0000256" key="5">
    <source>
        <dbReference type="SAM" id="Phobius"/>
    </source>
</evidence>
<feature type="transmembrane region" description="Helical" evidence="5">
    <location>
        <begin position="105"/>
        <end position="125"/>
    </location>
</feature>